<dbReference type="GO" id="GO:0016787">
    <property type="term" value="F:hydrolase activity"/>
    <property type="evidence" value="ECO:0007669"/>
    <property type="project" value="UniProtKB-KW"/>
</dbReference>
<dbReference type="AlphaFoldDB" id="A0A914Z1C3"/>
<keyword evidence="6" id="KW-1185">Reference proteome</keyword>
<organism evidence="6 7">
    <name type="scientific">Panagrolaimus superbus</name>
    <dbReference type="NCBI Taxonomy" id="310955"/>
    <lineage>
        <taxon>Eukaryota</taxon>
        <taxon>Metazoa</taxon>
        <taxon>Ecdysozoa</taxon>
        <taxon>Nematoda</taxon>
        <taxon>Chromadorea</taxon>
        <taxon>Rhabditida</taxon>
        <taxon>Tylenchina</taxon>
        <taxon>Panagrolaimomorpha</taxon>
        <taxon>Panagrolaimoidea</taxon>
        <taxon>Panagrolaimidae</taxon>
        <taxon>Panagrolaimus</taxon>
    </lineage>
</organism>
<dbReference type="Gene3D" id="3.40.50.300">
    <property type="entry name" value="P-loop containing nucleotide triphosphate hydrolases"/>
    <property type="match status" value="2"/>
</dbReference>
<dbReference type="InterPro" id="IPR027417">
    <property type="entry name" value="P-loop_NTPase"/>
</dbReference>
<evidence type="ECO:0000259" key="5">
    <source>
        <dbReference type="Pfam" id="PF13087"/>
    </source>
</evidence>
<protein>
    <submittedName>
        <fullName evidence="7">DNA2/NAM7 helicase-like C-terminal domain-containing protein</fullName>
    </submittedName>
</protein>
<sequence>MKMENEYYLDFLLNEKSARSTIMEAFMPDSESNERIYQIPNKDREARKDKKIKAGDSTFAQFIARNEINAGKPIVIIDGPPQTGKTDLLSYIVPDILKSLITSSSSDSDKCFALVSPAYTLRNLVIKIKQHSKYQQICHKIKILDLTVWPADECGSFLSVIQVTLKRSIGDYDAQEKLRKAHTAFCSKVQPQNLEIYDSFDSTDTDLITSKELKVFQDAIKVIFAYYHPNFVIASNETFISLLPSMANYISHIAIDEAGKASYLDCFAMVLEAPHLQQLILIGDTNQYPTHRRIKQSQLPDCFKNVMFEVNWKSPALTYIQLNKTFYMNPGTVEIINKLFCPERILTPLYPTTLTKSPLIRNPELGIAFYDTDGWDAHVKPTSRKNFGHHFQALQIIYQLLDLYPGQKITVLCYYVAQKLMMEKTLRCEMIDQRVEVSTVDGYFGKNSDICIIITTRTLDAVKFLRHYTRLVKHSRVFFRKLPMQHNIELGKDVGEFLSFLTVIIKY</sequence>
<dbReference type="SUPFAM" id="SSF52540">
    <property type="entry name" value="P-loop containing nucleoside triphosphate hydrolases"/>
    <property type="match status" value="1"/>
</dbReference>
<evidence type="ECO:0000313" key="6">
    <source>
        <dbReference type="Proteomes" id="UP000887577"/>
    </source>
</evidence>
<dbReference type="GO" id="GO:0005524">
    <property type="term" value="F:ATP binding"/>
    <property type="evidence" value="ECO:0007669"/>
    <property type="project" value="UniProtKB-KW"/>
</dbReference>
<name>A0A914Z1C3_9BILA</name>
<proteinExistence type="predicted"/>
<evidence type="ECO:0000256" key="2">
    <source>
        <dbReference type="ARBA" id="ARBA00022801"/>
    </source>
</evidence>
<dbReference type="WBParaSite" id="PSU_v2.g5689.t1">
    <property type="protein sequence ID" value="PSU_v2.g5689.t1"/>
    <property type="gene ID" value="PSU_v2.g5689"/>
</dbReference>
<dbReference type="Proteomes" id="UP000887577">
    <property type="component" value="Unplaced"/>
</dbReference>
<keyword evidence="1" id="KW-0547">Nucleotide-binding</keyword>
<keyword evidence="3" id="KW-0347">Helicase</keyword>
<evidence type="ECO:0000256" key="1">
    <source>
        <dbReference type="ARBA" id="ARBA00022741"/>
    </source>
</evidence>
<evidence type="ECO:0000256" key="3">
    <source>
        <dbReference type="ARBA" id="ARBA00022806"/>
    </source>
</evidence>
<evidence type="ECO:0000313" key="7">
    <source>
        <dbReference type="WBParaSite" id="PSU_v2.g5689.t1"/>
    </source>
</evidence>
<dbReference type="InterPro" id="IPR050534">
    <property type="entry name" value="Coronavir_polyprotein_1ab"/>
</dbReference>
<evidence type="ECO:0000256" key="4">
    <source>
        <dbReference type="ARBA" id="ARBA00022840"/>
    </source>
</evidence>
<reference evidence="7" key="1">
    <citation type="submission" date="2022-11" db="UniProtKB">
        <authorList>
            <consortium name="WormBaseParasite"/>
        </authorList>
    </citation>
    <scope>IDENTIFICATION</scope>
</reference>
<dbReference type="GO" id="GO:0043139">
    <property type="term" value="F:5'-3' DNA helicase activity"/>
    <property type="evidence" value="ECO:0007669"/>
    <property type="project" value="TreeGrafter"/>
</dbReference>
<dbReference type="Pfam" id="PF13087">
    <property type="entry name" value="AAA_12"/>
    <property type="match status" value="1"/>
</dbReference>
<keyword evidence="4" id="KW-0067">ATP-binding</keyword>
<feature type="domain" description="DNA2/NAM7 helicase-like C-terminal" evidence="5">
    <location>
        <begin position="307"/>
        <end position="469"/>
    </location>
</feature>
<accession>A0A914Z1C3</accession>
<dbReference type="PANTHER" id="PTHR43788:SF16">
    <property type="entry name" value="HELICASE WITH ZINC FINGER 2"/>
    <property type="match status" value="1"/>
</dbReference>
<dbReference type="InterPro" id="IPR041679">
    <property type="entry name" value="DNA2/NAM7-like_C"/>
</dbReference>
<dbReference type="PANTHER" id="PTHR43788">
    <property type="entry name" value="DNA2/NAM7 HELICASE FAMILY MEMBER"/>
    <property type="match status" value="1"/>
</dbReference>
<keyword evidence="2" id="KW-0378">Hydrolase</keyword>